<dbReference type="Proteomes" id="UP000479226">
    <property type="component" value="Unassembled WGS sequence"/>
</dbReference>
<keyword evidence="1" id="KW-0812">Transmembrane</keyword>
<dbReference type="EMBL" id="JAAKZI010000010">
    <property type="protein sequence ID" value="NGN83353.1"/>
    <property type="molecule type" value="Genomic_DNA"/>
</dbReference>
<organism evidence="2 3">
    <name type="scientific">Arthrobacter silviterrae</name>
    <dbReference type="NCBI Taxonomy" id="2026658"/>
    <lineage>
        <taxon>Bacteria</taxon>
        <taxon>Bacillati</taxon>
        <taxon>Actinomycetota</taxon>
        <taxon>Actinomycetes</taxon>
        <taxon>Micrococcales</taxon>
        <taxon>Micrococcaceae</taxon>
        <taxon>Arthrobacter</taxon>
    </lineage>
</organism>
<comment type="caution">
    <text evidence="2">The sequence shown here is derived from an EMBL/GenBank/DDBJ whole genome shotgun (WGS) entry which is preliminary data.</text>
</comment>
<evidence type="ECO:0000256" key="1">
    <source>
        <dbReference type="SAM" id="Phobius"/>
    </source>
</evidence>
<proteinExistence type="predicted"/>
<name>A0ABX0D8Y2_9MICC</name>
<feature type="transmembrane region" description="Helical" evidence="1">
    <location>
        <begin position="69"/>
        <end position="87"/>
    </location>
</feature>
<keyword evidence="1" id="KW-1133">Transmembrane helix</keyword>
<feature type="transmembrane region" description="Helical" evidence="1">
    <location>
        <begin position="114"/>
        <end position="134"/>
    </location>
</feature>
<accession>A0ABX0D8Y2</accession>
<feature type="transmembrane region" description="Helical" evidence="1">
    <location>
        <begin position="140"/>
        <end position="158"/>
    </location>
</feature>
<feature type="transmembrane region" description="Helical" evidence="1">
    <location>
        <begin position="93"/>
        <end position="109"/>
    </location>
</feature>
<keyword evidence="1" id="KW-0472">Membrane</keyword>
<gene>
    <name evidence="2" type="ORF">G6N77_07745</name>
</gene>
<protein>
    <submittedName>
        <fullName evidence="2">Uncharacterized protein</fullName>
    </submittedName>
</protein>
<sequence>MQQRHIGNNWVPLVCLSLLFLFTGAVSMVGQHGNGASSFAFVIGSLAAAAVSAGWLWRRPTWWVAPRRHYLYLAGGTAAGVLLGALIPFDNGCGPWLVLGASVAVYGYFERLRLLVTVGAAVAVAGFLAMVVPVEVWGGAMHLTAAAVLAFGANRLYVLKNGRRRESQESDPAFIGFFEEFDGDEPPNFWQSSRPK</sequence>
<evidence type="ECO:0000313" key="2">
    <source>
        <dbReference type="EMBL" id="NGN83353.1"/>
    </source>
</evidence>
<feature type="transmembrane region" description="Helical" evidence="1">
    <location>
        <begin position="37"/>
        <end position="57"/>
    </location>
</feature>
<keyword evidence="3" id="KW-1185">Reference proteome</keyword>
<dbReference type="RefSeq" id="WP_165181454.1">
    <property type="nucleotide sequence ID" value="NZ_JAAKZI010000010.1"/>
</dbReference>
<reference evidence="2 3" key="1">
    <citation type="submission" date="2020-02" db="EMBL/GenBank/DDBJ databases">
        <title>Genome sequence of the type strain DSM 27180 of Arthrobacter silviterrae.</title>
        <authorList>
            <person name="Gao J."/>
            <person name="Sun J."/>
        </authorList>
    </citation>
    <scope>NUCLEOTIDE SEQUENCE [LARGE SCALE GENOMIC DNA]</scope>
    <source>
        <strain evidence="2 3">DSM 27180</strain>
    </source>
</reference>
<evidence type="ECO:0000313" key="3">
    <source>
        <dbReference type="Proteomes" id="UP000479226"/>
    </source>
</evidence>